<evidence type="ECO:0000313" key="2">
    <source>
        <dbReference type="Proteomes" id="UP000030982"/>
    </source>
</evidence>
<dbReference type="OrthoDB" id="3481501at2"/>
<keyword evidence="2" id="KW-1185">Reference proteome</keyword>
<comment type="caution">
    <text evidence="1">The sequence shown here is derived from an EMBL/GenBank/DDBJ whole genome shotgun (WGS) entry which is preliminary data.</text>
</comment>
<dbReference type="InterPro" id="IPR011008">
    <property type="entry name" value="Dimeric_a/b-barrel"/>
</dbReference>
<reference evidence="1 2" key="1">
    <citation type="submission" date="2014-09" db="EMBL/GenBank/DDBJ databases">
        <title>Genome sequence of Sinomonas sp. MUSC 117.</title>
        <authorList>
            <person name="Lee L.-H."/>
        </authorList>
    </citation>
    <scope>NUCLEOTIDE SEQUENCE [LARGE SCALE GENOMIC DNA]</scope>
    <source>
        <strain evidence="1 2">MUSC 117</strain>
    </source>
</reference>
<proteinExistence type="predicted"/>
<dbReference type="STRING" id="1338436.LK10_04935"/>
<name>A0A0B2ARK2_9MICC</name>
<dbReference type="EMBL" id="JTDL01000078">
    <property type="protein sequence ID" value="KHL04488.1"/>
    <property type="molecule type" value="Genomic_DNA"/>
</dbReference>
<evidence type="ECO:0000313" key="1">
    <source>
        <dbReference type="EMBL" id="KHL04488.1"/>
    </source>
</evidence>
<organism evidence="1 2">
    <name type="scientific">Sinomonas humi</name>
    <dbReference type="NCBI Taxonomy" id="1338436"/>
    <lineage>
        <taxon>Bacteria</taxon>
        <taxon>Bacillati</taxon>
        <taxon>Actinomycetota</taxon>
        <taxon>Actinomycetes</taxon>
        <taxon>Micrococcales</taxon>
        <taxon>Micrococcaceae</taxon>
        <taxon>Sinomonas</taxon>
    </lineage>
</organism>
<dbReference type="SUPFAM" id="SSF54909">
    <property type="entry name" value="Dimeric alpha+beta barrel"/>
    <property type="match status" value="1"/>
</dbReference>
<dbReference type="AlphaFoldDB" id="A0A0B2ARK2"/>
<dbReference type="RefSeq" id="WP_043120656.1">
    <property type="nucleotide sequence ID" value="NZ_JTDL01000078.1"/>
</dbReference>
<evidence type="ECO:0008006" key="3">
    <source>
        <dbReference type="Google" id="ProtNLM"/>
    </source>
</evidence>
<sequence length="207" mass="24196">MDQDFLVVYSDPGQVPTEEFHDWYDHEHVPLRMQFQQFRNGFRFRAADHRTPGWLATYDVDPGFLDTTAYNALRAHRSQREQALVQRLATLDRRIYSLDYEAGRLEGEPRYLILVGLTSNDHDGLIKWYRDEHIPLLTSIEGWNRVRQFRLREGAGEALLTVHDIEHPSLCDTPEWKHATSTPWRTEAMASVTSATRRVFAFHNSGR</sequence>
<dbReference type="Proteomes" id="UP000030982">
    <property type="component" value="Unassembled WGS sequence"/>
</dbReference>
<accession>A0A0B2ARK2</accession>
<gene>
    <name evidence="1" type="ORF">LK10_04935</name>
</gene>
<protein>
    <recommendedName>
        <fullName evidence="3">EthD domain-containing protein</fullName>
    </recommendedName>
</protein>